<dbReference type="EMBL" id="KQ245808">
    <property type="protein sequence ID" value="KNC73298.1"/>
    <property type="molecule type" value="Genomic_DNA"/>
</dbReference>
<reference evidence="1 2" key="1">
    <citation type="submission" date="2011-02" db="EMBL/GenBank/DDBJ databases">
        <title>The Genome Sequence of Sphaeroforma arctica JP610.</title>
        <authorList>
            <consortium name="The Broad Institute Genome Sequencing Platform"/>
            <person name="Russ C."/>
            <person name="Cuomo C."/>
            <person name="Young S.K."/>
            <person name="Zeng Q."/>
            <person name="Gargeya S."/>
            <person name="Alvarado L."/>
            <person name="Berlin A."/>
            <person name="Chapman S.B."/>
            <person name="Chen Z."/>
            <person name="Freedman E."/>
            <person name="Gellesch M."/>
            <person name="Goldberg J."/>
            <person name="Griggs A."/>
            <person name="Gujja S."/>
            <person name="Heilman E."/>
            <person name="Heiman D."/>
            <person name="Howarth C."/>
            <person name="Mehta T."/>
            <person name="Neiman D."/>
            <person name="Pearson M."/>
            <person name="Roberts A."/>
            <person name="Saif S."/>
            <person name="Shea T."/>
            <person name="Shenoy N."/>
            <person name="Sisk P."/>
            <person name="Stolte C."/>
            <person name="Sykes S."/>
            <person name="White J."/>
            <person name="Yandava C."/>
            <person name="Burger G."/>
            <person name="Gray M.W."/>
            <person name="Holland P.W.H."/>
            <person name="King N."/>
            <person name="Lang F.B.F."/>
            <person name="Roger A.J."/>
            <person name="Ruiz-Trillo I."/>
            <person name="Haas B."/>
            <person name="Nusbaum C."/>
            <person name="Birren B."/>
        </authorList>
    </citation>
    <scope>NUCLEOTIDE SEQUENCE [LARGE SCALE GENOMIC DNA]</scope>
    <source>
        <strain evidence="1 2">JP610</strain>
    </source>
</reference>
<dbReference type="AlphaFoldDB" id="A0A0L0FB26"/>
<keyword evidence="2" id="KW-1185">Reference proteome</keyword>
<evidence type="ECO:0000313" key="1">
    <source>
        <dbReference type="EMBL" id="KNC73298.1"/>
    </source>
</evidence>
<accession>A0A0L0FB26</accession>
<dbReference type="Gene3D" id="3.40.50.1820">
    <property type="entry name" value="alpha/beta hydrolase"/>
    <property type="match status" value="1"/>
</dbReference>
<protein>
    <submittedName>
        <fullName evidence="1">Uncharacterized protein</fullName>
    </submittedName>
</protein>
<proteinExistence type="predicted"/>
<dbReference type="Proteomes" id="UP000054560">
    <property type="component" value="Unassembled WGS sequence"/>
</dbReference>
<gene>
    <name evidence="1" type="ORF">SARC_14140</name>
</gene>
<sequence length="177" mass="19544">MFTNNTFCENLLGSILICIPHTSSYTPRNYNGVVMVVRAIENEDNYNYMTDWSLHCPKAVYHDNPGTHFTCLKGDNGAKMASLLSVALEVATYKLTNIPREGGDDPIVLGYGEFDSYTKSQKLYVPGRHRSSSVKTVGRLKLFAPSATEVGQLDARSSAVSLLEDVANPYPKPEISF</sequence>
<dbReference type="InterPro" id="IPR029058">
    <property type="entry name" value="AB_hydrolase_fold"/>
</dbReference>
<name>A0A0L0FB26_9EUKA</name>
<evidence type="ECO:0000313" key="2">
    <source>
        <dbReference type="Proteomes" id="UP000054560"/>
    </source>
</evidence>
<dbReference type="RefSeq" id="XP_014147200.1">
    <property type="nucleotide sequence ID" value="XM_014291725.1"/>
</dbReference>
<feature type="non-terminal residue" evidence="1">
    <location>
        <position position="177"/>
    </location>
</feature>
<dbReference type="GeneID" id="25914644"/>
<organism evidence="1 2">
    <name type="scientific">Sphaeroforma arctica JP610</name>
    <dbReference type="NCBI Taxonomy" id="667725"/>
    <lineage>
        <taxon>Eukaryota</taxon>
        <taxon>Ichthyosporea</taxon>
        <taxon>Ichthyophonida</taxon>
        <taxon>Sphaeroforma</taxon>
    </lineage>
</organism>